<dbReference type="PANTHER" id="PTHR10161:SF14">
    <property type="entry name" value="TARTRATE-RESISTANT ACID PHOSPHATASE TYPE 5"/>
    <property type="match status" value="1"/>
</dbReference>
<dbReference type="Gene3D" id="3.60.21.10">
    <property type="match status" value="1"/>
</dbReference>
<feature type="domain" description="Calcineurin-like phosphoesterase" evidence="3">
    <location>
        <begin position="25"/>
        <end position="211"/>
    </location>
</feature>
<reference evidence="4 5" key="1">
    <citation type="submission" date="2022-04" db="EMBL/GenBank/DDBJ databases">
        <title>Hymenobacter sp. isolated from the air.</title>
        <authorList>
            <person name="Won M."/>
            <person name="Lee C.-M."/>
            <person name="Woen H.-Y."/>
            <person name="Kwon S.-W."/>
        </authorList>
    </citation>
    <scope>NUCLEOTIDE SEQUENCE [LARGE SCALE GENOMIC DNA]</scope>
    <source>
        <strain evidence="5">5116 S-27</strain>
    </source>
</reference>
<evidence type="ECO:0000313" key="5">
    <source>
        <dbReference type="Proteomes" id="UP000831785"/>
    </source>
</evidence>
<dbReference type="NCBIfam" id="TIGR04183">
    <property type="entry name" value="Por_Secre_tail"/>
    <property type="match status" value="1"/>
</dbReference>
<sequence>MLFLFRYALLVVAGCLIGLRSVGQRFAAIGDYGSASQAEKDVAALVHSWRPDFIITLGDNNYDQGEATTIDANIGQYYHDYIGNYQGKYGPGAVENRFFPSLGNHDIYTAEGQPYLGYFTLPGNERYYDFVRGNVHFFVLNTNSFEPDGIRSTSRQAQWLQQGLAASTSPWKVVYMHHPPYSSGEHGNSPELQWPYCLWGASVVLAGHDHLYERIMVNGLAYFVNGLGGKSIYSLHRPVPGSTVRYNDDYGAMLCTATPDSLVFRFVTRAGKVIDTYSLYQPALQRGSLSRTPAGLLVLPNPMTEAAAIEVRVPVTAETTLRVLDTTGREVAVLHRGRLAAGSHRIRWQRGRLAPGLYFLQLTNGCSTQTVRAVKL</sequence>
<gene>
    <name evidence="4" type="ORF">MUN80_23195</name>
</gene>
<evidence type="ECO:0000256" key="2">
    <source>
        <dbReference type="ARBA" id="ARBA00022801"/>
    </source>
</evidence>
<keyword evidence="5" id="KW-1185">Reference proteome</keyword>
<dbReference type="InterPro" id="IPR026444">
    <property type="entry name" value="Secre_tail"/>
</dbReference>
<dbReference type="PANTHER" id="PTHR10161">
    <property type="entry name" value="TARTRATE-RESISTANT ACID PHOSPHATASE TYPE 5"/>
    <property type="match status" value="1"/>
</dbReference>
<dbReference type="InterPro" id="IPR051558">
    <property type="entry name" value="Metallophosphoesterase_PAP"/>
</dbReference>
<dbReference type="InterPro" id="IPR004843">
    <property type="entry name" value="Calcineurin-like_PHP"/>
</dbReference>
<dbReference type="Pfam" id="PF00149">
    <property type="entry name" value="Metallophos"/>
    <property type="match status" value="1"/>
</dbReference>
<protein>
    <submittedName>
        <fullName evidence="4">Metallophosphoesterase</fullName>
    </submittedName>
</protein>
<evidence type="ECO:0000313" key="4">
    <source>
        <dbReference type="EMBL" id="UOQ52638.1"/>
    </source>
</evidence>
<organism evidence="4 5">
    <name type="scientific">Hymenobacter cellulosivorans</name>
    <dbReference type="NCBI Taxonomy" id="2932249"/>
    <lineage>
        <taxon>Bacteria</taxon>
        <taxon>Pseudomonadati</taxon>
        <taxon>Bacteroidota</taxon>
        <taxon>Cytophagia</taxon>
        <taxon>Cytophagales</taxon>
        <taxon>Hymenobacteraceae</taxon>
        <taxon>Hymenobacter</taxon>
    </lineage>
</organism>
<dbReference type="InterPro" id="IPR029052">
    <property type="entry name" value="Metallo-depent_PP-like"/>
</dbReference>
<dbReference type="Proteomes" id="UP000831785">
    <property type="component" value="Chromosome"/>
</dbReference>
<accession>A0ABY4F9C8</accession>
<keyword evidence="2" id="KW-0378">Hydrolase</keyword>
<name>A0ABY4F9C8_9BACT</name>
<dbReference type="SUPFAM" id="SSF56300">
    <property type="entry name" value="Metallo-dependent phosphatases"/>
    <property type="match status" value="1"/>
</dbReference>
<keyword evidence="1" id="KW-0732">Signal</keyword>
<proteinExistence type="predicted"/>
<dbReference type="Gene3D" id="2.60.40.4070">
    <property type="match status" value="1"/>
</dbReference>
<dbReference type="RefSeq" id="WP_244716804.1">
    <property type="nucleotide sequence ID" value="NZ_CP095049.1"/>
</dbReference>
<evidence type="ECO:0000256" key="1">
    <source>
        <dbReference type="ARBA" id="ARBA00022729"/>
    </source>
</evidence>
<evidence type="ECO:0000259" key="3">
    <source>
        <dbReference type="Pfam" id="PF00149"/>
    </source>
</evidence>
<dbReference type="EMBL" id="CP095049">
    <property type="protein sequence ID" value="UOQ52638.1"/>
    <property type="molecule type" value="Genomic_DNA"/>
</dbReference>